<dbReference type="EMBL" id="JADYXP020000009">
    <property type="protein sequence ID" value="KAL0116365.1"/>
    <property type="molecule type" value="Genomic_DNA"/>
</dbReference>
<protein>
    <submittedName>
        <fullName evidence="2">Uncharacterized protein</fullName>
    </submittedName>
</protein>
<keyword evidence="3" id="KW-1185">Reference proteome</keyword>
<evidence type="ECO:0000256" key="1">
    <source>
        <dbReference type="SAM" id="MobiDB-lite"/>
    </source>
</evidence>
<feature type="region of interest" description="Disordered" evidence="1">
    <location>
        <begin position="42"/>
        <end position="105"/>
    </location>
</feature>
<accession>A0AAW2FMQ4</accession>
<dbReference type="Proteomes" id="UP001430953">
    <property type="component" value="Unassembled WGS sequence"/>
</dbReference>
<evidence type="ECO:0000313" key="2">
    <source>
        <dbReference type="EMBL" id="KAL0116365.1"/>
    </source>
</evidence>
<gene>
    <name evidence="2" type="ORF">PUN28_009759</name>
</gene>
<evidence type="ECO:0000313" key="3">
    <source>
        <dbReference type="Proteomes" id="UP001430953"/>
    </source>
</evidence>
<reference evidence="2 3" key="1">
    <citation type="submission" date="2023-03" db="EMBL/GenBank/DDBJ databases">
        <title>High recombination rates correlate with genetic variation in Cardiocondyla obscurior ants.</title>
        <authorList>
            <person name="Errbii M."/>
        </authorList>
    </citation>
    <scope>NUCLEOTIDE SEQUENCE [LARGE SCALE GENOMIC DNA]</scope>
    <source>
        <strain evidence="2">Alpha-2009</strain>
        <tissue evidence="2">Whole body</tissue>
    </source>
</reference>
<dbReference type="AlphaFoldDB" id="A0AAW2FMQ4"/>
<proteinExistence type="predicted"/>
<name>A0AAW2FMQ4_9HYME</name>
<organism evidence="2 3">
    <name type="scientific">Cardiocondyla obscurior</name>
    <dbReference type="NCBI Taxonomy" id="286306"/>
    <lineage>
        <taxon>Eukaryota</taxon>
        <taxon>Metazoa</taxon>
        <taxon>Ecdysozoa</taxon>
        <taxon>Arthropoda</taxon>
        <taxon>Hexapoda</taxon>
        <taxon>Insecta</taxon>
        <taxon>Pterygota</taxon>
        <taxon>Neoptera</taxon>
        <taxon>Endopterygota</taxon>
        <taxon>Hymenoptera</taxon>
        <taxon>Apocrita</taxon>
        <taxon>Aculeata</taxon>
        <taxon>Formicoidea</taxon>
        <taxon>Formicidae</taxon>
        <taxon>Myrmicinae</taxon>
        <taxon>Cardiocondyla</taxon>
    </lineage>
</organism>
<comment type="caution">
    <text evidence="2">The sequence shown here is derived from an EMBL/GenBank/DDBJ whole genome shotgun (WGS) entry which is preliminary data.</text>
</comment>
<sequence>MESLNRRTIKKGRTNRNKKIRDLRELVCTFFVQFLFSAPSGEVPIDTPPKREGRSWSSQPPVPPSSPILGEPENLYLYETARPQTPPPFNSSTESTELESEEFRPISPSYTPVPSFVPEQHFPDPIPSPAPSVKFLGEQEEPRVIIDPLLELLRRTCTPWTDPVPERAYTVGPDHFNIDEIRRQASQSPPDTRFFIYYYRVETPFLAPVSLIDLAFPRSSVKLTEIIDINLD</sequence>